<reference evidence="4 5" key="1">
    <citation type="submission" date="2024-04" db="EMBL/GenBank/DDBJ databases">
        <title>genome sequences of Mucor flavus KT1a and Helicostylum pulchrum KT1b strains isolated from the surface of a dry-aged beef.</title>
        <authorList>
            <person name="Toyotome T."/>
            <person name="Hosono M."/>
            <person name="Torimaru M."/>
            <person name="Fukuda K."/>
            <person name="Mikami N."/>
        </authorList>
    </citation>
    <scope>NUCLEOTIDE SEQUENCE [LARGE SCALE GENOMIC DNA]</scope>
    <source>
        <strain evidence="4 5">KT1a</strain>
    </source>
</reference>
<dbReference type="SUPFAM" id="SSF52141">
    <property type="entry name" value="Uracil-DNA glycosylase-like"/>
    <property type="match status" value="1"/>
</dbReference>
<comment type="caution">
    <text evidence="4">The sequence shown here is derived from an EMBL/GenBank/DDBJ whole genome shotgun (WGS) entry which is preliminary data.</text>
</comment>
<evidence type="ECO:0000256" key="2">
    <source>
        <dbReference type="ARBA" id="ARBA00022801"/>
    </source>
</evidence>
<dbReference type="InterPro" id="IPR015637">
    <property type="entry name" value="MUG/TDG"/>
</dbReference>
<dbReference type="PANTHER" id="PTHR12159:SF9">
    <property type="entry name" value="G_T MISMATCH-SPECIFIC THYMINE DNA GLYCOSYLASE"/>
    <property type="match status" value="1"/>
</dbReference>
<gene>
    <name evidence="4" type="ORF">MFLAVUS_010440</name>
</gene>
<dbReference type="PANTHER" id="PTHR12159">
    <property type="entry name" value="G/T AND G/U MISMATCH-SPECIFIC DNA GLYCOSYLASE"/>
    <property type="match status" value="1"/>
</dbReference>
<evidence type="ECO:0000256" key="3">
    <source>
        <dbReference type="ARBA" id="ARBA00023204"/>
    </source>
</evidence>
<evidence type="ECO:0000313" key="4">
    <source>
        <dbReference type="EMBL" id="GAA5816905.1"/>
    </source>
</evidence>
<sequence length="158" mass="18598">MDSADDLLAIDCPLLFADNNPKFQYVRKQERHQFFTGNLNQFFHLLNESGTFNEHVQSDQKAFELYRISFSYFVQRLTYREKELTKQDKELGKQQLKEKIDIYLPKVICFVVKMSCQSFLRKKSVNFGLAGDYNGISVHCLPRPCCKNRMFSYDVKLA</sequence>
<evidence type="ECO:0000313" key="5">
    <source>
        <dbReference type="Proteomes" id="UP001473302"/>
    </source>
</evidence>
<evidence type="ECO:0000256" key="1">
    <source>
        <dbReference type="ARBA" id="ARBA00022763"/>
    </source>
</evidence>
<protein>
    <submittedName>
        <fullName evidence="4">Uncharacterized protein</fullName>
    </submittedName>
</protein>
<dbReference type="Proteomes" id="UP001473302">
    <property type="component" value="Unassembled WGS sequence"/>
</dbReference>
<keyword evidence="3" id="KW-0234">DNA repair</keyword>
<name>A0ABP9ZCP6_9FUNG</name>
<keyword evidence="1" id="KW-0227">DNA damage</keyword>
<dbReference type="InterPro" id="IPR036895">
    <property type="entry name" value="Uracil-DNA_glycosylase-like_sf"/>
</dbReference>
<organism evidence="4 5">
    <name type="scientific">Mucor flavus</name>
    <dbReference type="NCBI Taxonomy" id="439312"/>
    <lineage>
        <taxon>Eukaryota</taxon>
        <taxon>Fungi</taxon>
        <taxon>Fungi incertae sedis</taxon>
        <taxon>Mucoromycota</taxon>
        <taxon>Mucoromycotina</taxon>
        <taxon>Mucoromycetes</taxon>
        <taxon>Mucorales</taxon>
        <taxon>Mucorineae</taxon>
        <taxon>Mucoraceae</taxon>
        <taxon>Mucor</taxon>
    </lineage>
</organism>
<dbReference type="EMBL" id="BAABUK010000036">
    <property type="protein sequence ID" value="GAA5816905.1"/>
    <property type="molecule type" value="Genomic_DNA"/>
</dbReference>
<keyword evidence="5" id="KW-1185">Reference proteome</keyword>
<dbReference type="Gene3D" id="3.40.470.10">
    <property type="entry name" value="Uracil-DNA glycosylase-like domain"/>
    <property type="match status" value="1"/>
</dbReference>
<keyword evidence="2" id="KW-0378">Hydrolase</keyword>
<accession>A0ABP9ZCP6</accession>
<proteinExistence type="predicted"/>